<dbReference type="Pfam" id="PF11006">
    <property type="entry name" value="DUF2845"/>
    <property type="match status" value="2"/>
</dbReference>
<reference evidence="2" key="1">
    <citation type="journal article" date="2019" name="Int. J. Syst. Evol. Microbiol.">
        <title>The Global Catalogue of Microorganisms (GCM) 10K type strain sequencing project: providing services to taxonomists for standard genome sequencing and annotation.</title>
        <authorList>
            <consortium name="The Broad Institute Genomics Platform"/>
            <consortium name="The Broad Institute Genome Sequencing Center for Infectious Disease"/>
            <person name="Wu L."/>
            <person name="Ma J."/>
        </authorList>
    </citation>
    <scope>NUCLEOTIDE SEQUENCE [LARGE SCALE GENOMIC DNA]</scope>
    <source>
        <strain evidence="2">KCTC 52640</strain>
    </source>
</reference>
<dbReference type="Proteomes" id="UP001595462">
    <property type="component" value="Unassembled WGS sequence"/>
</dbReference>
<dbReference type="InterPro" id="IPR021268">
    <property type="entry name" value="DUF2845"/>
</dbReference>
<comment type="caution">
    <text evidence="1">The sequence shown here is derived from an EMBL/GenBank/DDBJ whole genome shotgun (WGS) entry which is preliminary data.</text>
</comment>
<gene>
    <name evidence="1" type="ORF">ACFOSU_11635</name>
</gene>
<organism evidence="1 2">
    <name type="scientific">Salinisphaera aquimarina</name>
    <dbReference type="NCBI Taxonomy" id="2094031"/>
    <lineage>
        <taxon>Bacteria</taxon>
        <taxon>Pseudomonadati</taxon>
        <taxon>Pseudomonadota</taxon>
        <taxon>Gammaproteobacteria</taxon>
        <taxon>Salinisphaerales</taxon>
        <taxon>Salinisphaeraceae</taxon>
        <taxon>Salinisphaera</taxon>
    </lineage>
</organism>
<proteinExistence type="predicted"/>
<keyword evidence="2" id="KW-1185">Reference proteome</keyword>
<accession>A0ABV7ESF9</accession>
<protein>
    <submittedName>
        <fullName evidence="1">DUF2845 domain-containing protein</fullName>
    </submittedName>
</protein>
<dbReference type="EMBL" id="JBHRSS010000004">
    <property type="protein sequence ID" value="MFC3104537.1"/>
    <property type="molecule type" value="Genomic_DNA"/>
</dbReference>
<name>A0ABV7ESF9_9GAMM</name>
<dbReference type="RefSeq" id="WP_380689766.1">
    <property type="nucleotide sequence ID" value="NZ_JBHRSS010000004.1"/>
</dbReference>
<evidence type="ECO:0000313" key="2">
    <source>
        <dbReference type="Proteomes" id="UP001595462"/>
    </source>
</evidence>
<evidence type="ECO:0000313" key="1">
    <source>
        <dbReference type="EMBL" id="MFC3104537.1"/>
    </source>
</evidence>
<sequence>MIAVWLIGASFGAPQASADSVRCGGKLVQNGDPAIVVRNACGAPNFVDPWIGGAGAGYGAAFSMEEWTYNRGPGRLLQIMIFRNGELYRIRDGGYGFAEGGPTSCRPSDIARGISKYRLLAACGEPAQRTVVGFIYSNRGRTANGDYYLRRGVVPVYRERWIYNFGGNRLLREVTLENAVVVETDTLDRGFDE</sequence>